<evidence type="ECO:0000313" key="15">
    <source>
        <dbReference type="Proteomes" id="UP000002072"/>
    </source>
</evidence>
<keyword evidence="2 12" id="KW-0639">Primosome</keyword>
<protein>
    <recommendedName>
        <fullName evidence="11 12">Replicative DNA helicase</fullName>
        <ecNumber evidence="11 12">5.6.2.3</ecNumber>
    </recommendedName>
</protein>
<dbReference type="GO" id="GO:0005829">
    <property type="term" value="C:cytosol"/>
    <property type="evidence" value="ECO:0007669"/>
    <property type="project" value="TreeGrafter"/>
</dbReference>
<feature type="domain" description="SF4 helicase" evidence="13">
    <location>
        <begin position="177"/>
        <end position="451"/>
    </location>
</feature>
<dbReference type="NCBIfam" id="TIGR00665">
    <property type="entry name" value="DnaB"/>
    <property type="match status" value="1"/>
</dbReference>
<dbReference type="Gene3D" id="1.10.860.10">
    <property type="entry name" value="DNAb Helicase, Chain A"/>
    <property type="match status" value="1"/>
</dbReference>
<sequence length="463" mass="52745">MEKLENTLHNVHFEQSILGSILIDPNLLSEITPLLSPNDFYSITNKLVYEAMLKYVDEKDNLDLDVYVLSEILKTQNRLEKIGGLDYLLNLVESAYSSANSLIYLDIILEYSKKRKLSDLARNIHEQLYNNEDSKNILENSQLEISKLYNDAANNGVIRIDTLAYKEFDRIKALKENPLLETTIKTKYKRYDEITKGLHPSNLIILAARPSVGKTTLSLNIGLNVAESGKKVLIFSLEMGEDELLKKLISIVGNIELEKIKDLSFINNTEIMQNYSQALDKLSKMKILIDAGATPTISNIKNTCRNVQREGEDIGLIIIDYLQLIQGNSRAGSREQEISEISRGLKLLAKELNVPILALSQLSRKVDSREDKRPILSDLRESGSIEQDADQVLFIFNPEYHQARKNNIADVQKNVFPIELLLAKHRNGQTGSMVLLFEKAKQKFLNPTPEFEHEYYTKQTEEE</sequence>
<dbReference type="Pfam" id="PF03796">
    <property type="entry name" value="DnaB_C"/>
    <property type="match status" value="1"/>
</dbReference>
<evidence type="ECO:0000256" key="1">
    <source>
        <dbReference type="ARBA" id="ARBA00008428"/>
    </source>
</evidence>
<comment type="catalytic activity">
    <reaction evidence="10 12">
        <text>ATP + H2O = ADP + phosphate + H(+)</text>
        <dbReference type="Rhea" id="RHEA:13065"/>
        <dbReference type="ChEBI" id="CHEBI:15377"/>
        <dbReference type="ChEBI" id="CHEBI:15378"/>
        <dbReference type="ChEBI" id="CHEBI:30616"/>
        <dbReference type="ChEBI" id="CHEBI:43474"/>
        <dbReference type="ChEBI" id="CHEBI:456216"/>
        <dbReference type="EC" id="5.6.2.3"/>
    </reaction>
</comment>
<dbReference type="GO" id="GO:1990077">
    <property type="term" value="C:primosome complex"/>
    <property type="evidence" value="ECO:0007669"/>
    <property type="project" value="UniProtKB-UniRule"/>
</dbReference>
<dbReference type="GO" id="GO:0005524">
    <property type="term" value="F:ATP binding"/>
    <property type="evidence" value="ECO:0007669"/>
    <property type="project" value="UniProtKB-UniRule"/>
</dbReference>
<keyword evidence="9" id="KW-0413">Isomerase</keyword>
<dbReference type="Pfam" id="PF00772">
    <property type="entry name" value="DnaB"/>
    <property type="match status" value="1"/>
</dbReference>
<proteinExistence type="inferred from homology"/>
<dbReference type="Gene3D" id="3.40.50.300">
    <property type="entry name" value="P-loop containing nucleotide triphosphate hydrolases"/>
    <property type="match status" value="1"/>
</dbReference>
<keyword evidence="6 12" id="KW-0347">Helicase</keyword>
<evidence type="ECO:0000256" key="10">
    <source>
        <dbReference type="ARBA" id="ARBA00048954"/>
    </source>
</evidence>
<keyword evidence="15" id="KW-1185">Reference proteome</keyword>
<dbReference type="CDD" id="cd00984">
    <property type="entry name" value="DnaB_C"/>
    <property type="match status" value="1"/>
</dbReference>
<evidence type="ECO:0000259" key="13">
    <source>
        <dbReference type="PROSITE" id="PS51199"/>
    </source>
</evidence>
<dbReference type="Proteomes" id="UP000002072">
    <property type="component" value="Chromosome"/>
</dbReference>
<evidence type="ECO:0000256" key="11">
    <source>
        <dbReference type="NCBIfam" id="TIGR00665"/>
    </source>
</evidence>
<evidence type="ECO:0000256" key="6">
    <source>
        <dbReference type="ARBA" id="ARBA00022806"/>
    </source>
</evidence>
<name>D1AY35_STRM9</name>
<dbReference type="STRING" id="519441.Smon_0739"/>
<keyword evidence="8 12" id="KW-0238">DNA-binding</keyword>
<evidence type="ECO:0000256" key="8">
    <source>
        <dbReference type="ARBA" id="ARBA00023125"/>
    </source>
</evidence>
<reference evidence="14 15" key="1">
    <citation type="journal article" date="2009" name="Stand. Genomic Sci.">
        <title>Complete genome sequence of Streptobacillus moniliformis type strain (9901T).</title>
        <authorList>
            <person name="Nolan M."/>
            <person name="Gronow S."/>
            <person name="Lapidus A."/>
            <person name="Ivanova N."/>
            <person name="Copeland A."/>
            <person name="Lucas S."/>
            <person name="Del Rio T.G."/>
            <person name="Chen F."/>
            <person name="Tice H."/>
            <person name="Pitluck S."/>
            <person name="Cheng J.F."/>
            <person name="Sims D."/>
            <person name="Meincke L."/>
            <person name="Bruce D."/>
            <person name="Goodwin L."/>
            <person name="Brettin T."/>
            <person name="Han C."/>
            <person name="Detter J.C."/>
            <person name="Ovchinikova G."/>
            <person name="Pati A."/>
            <person name="Mavromatis K."/>
            <person name="Mikhailova N."/>
            <person name="Chen A."/>
            <person name="Palaniappan K."/>
            <person name="Land M."/>
            <person name="Hauser L."/>
            <person name="Chang Y.J."/>
            <person name="Jeffries C.D."/>
            <person name="Rohde M."/>
            <person name="Sproer C."/>
            <person name="Goker M."/>
            <person name="Bristow J."/>
            <person name="Eisen J.A."/>
            <person name="Markowitz V."/>
            <person name="Hugenholtz P."/>
            <person name="Kyrpides N.C."/>
            <person name="Klenk H.P."/>
            <person name="Chain P."/>
        </authorList>
    </citation>
    <scope>NUCLEOTIDE SEQUENCE [LARGE SCALE GENOMIC DNA]</scope>
    <source>
        <strain evidence="15">ATCC 14647 / DSM 12112 / NCTC 10651 / 9901</strain>
    </source>
</reference>
<dbReference type="GO" id="GO:0003677">
    <property type="term" value="F:DNA binding"/>
    <property type="evidence" value="ECO:0007669"/>
    <property type="project" value="UniProtKB-UniRule"/>
</dbReference>
<accession>D1AY35</accession>
<dbReference type="InterPro" id="IPR036185">
    <property type="entry name" value="DNA_heli_DnaB-like_N_sf"/>
</dbReference>
<dbReference type="InterPro" id="IPR007692">
    <property type="entry name" value="DNA_helicase_DnaB"/>
</dbReference>
<dbReference type="SMART" id="SM00382">
    <property type="entry name" value="AAA"/>
    <property type="match status" value="1"/>
</dbReference>
<dbReference type="InterPro" id="IPR027417">
    <property type="entry name" value="P-loop_NTPase"/>
</dbReference>
<dbReference type="AlphaFoldDB" id="D1AY35"/>
<dbReference type="InterPro" id="IPR003593">
    <property type="entry name" value="AAA+_ATPase"/>
</dbReference>
<dbReference type="EC" id="5.6.2.3" evidence="11 12"/>
<keyword evidence="3 12" id="KW-0235">DNA replication</keyword>
<dbReference type="GO" id="GO:0043139">
    <property type="term" value="F:5'-3' DNA helicase activity"/>
    <property type="evidence" value="ECO:0007669"/>
    <property type="project" value="UniProtKB-EC"/>
</dbReference>
<dbReference type="SUPFAM" id="SSF52540">
    <property type="entry name" value="P-loop containing nucleoside triphosphate hydrolases"/>
    <property type="match status" value="1"/>
</dbReference>
<keyword evidence="7 12" id="KW-0067">ATP-binding</keyword>
<dbReference type="EMBL" id="CP001779">
    <property type="protein sequence ID" value="ACZ01211.1"/>
    <property type="molecule type" value="Genomic_DNA"/>
</dbReference>
<evidence type="ECO:0000256" key="9">
    <source>
        <dbReference type="ARBA" id="ARBA00023235"/>
    </source>
</evidence>
<evidence type="ECO:0000313" key="14">
    <source>
        <dbReference type="EMBL" id="ACZ01211.1"/>
    </source>
</evidence>
<dbReference type="InterPro" id="IPR016136">
    <property type="entry name" value="DNA_helicase_N/primase_C"/>
</dbReference>
<dbReference type="InterPro" id="IPR007694">
    <property type="entry name" value="DNA_helicase_DnaB-like_C"/>
</dbReference>
<evidence type="ECO:0000256" key="7">
    <source>
        <dbReference type="ARBA" id="ARBA00022840"/>
    </source>
</evidence>
<gene>
    <name evidence="14" type="ordered locus">Smon_0739</name>
</gene>
<evidence type="ECO:0000256" key="5">
    <source>
        <dbReference type="ARBA" id="ARBA00022801"/>
    </source>
</evidence>
<dbReference type="eggNOG" id="COG0305">
    <property type="taxonomic scope" value="Bacteria"/>
</dbReference>
<dbReference type="HOGENOM" id="CLU_005373_0_1_0"/>
<keyword evidence="4 12" id="KW-0547">Nucleotide-binding</keyword>
<dbReference type="InterPro" id="IPR007693">
    <property type="entry name" value="DNA_helicase_DnaB-like_N"/>
</dbReference>
<dbReference type="OrthoDB" id="9773982at2"/>
<organism evidence="14 15">
    <name type="scientific">Streptobacillus moniliformis (strain ATCC 14647 / DSM 12112 / NCTC 10651 / 9901)</name>
    <dbReference type="NCBI Taxonomy" id="519441"/>
    <lineage>
        <taxon>Bacteria</taxon>
        <taxon>Fusobacteriati</taxon>
        <taxon>Fusobacteriota</taxon>
        <taxon>Fusobacteriia</taxon>
        <taxon>Fusobacteriales</taxon>
        <taxon>Leptotrichiaceae</taxon>
        <taxon>Streptobacillus</taxon>
    </lineage>
</organism>
<dbReference type="PANTHER" id="PTHR30153:SF2">
    <property type="entry name" value="REPLICATIVE DNA HELICASE"/>
    <property type="match status" value="1"/>
</dbReference>
<evidence type="ECO:0000256" key="12">
    <source>
        <dbReference type="RuleBase" id="RU362085"/>
    </source>
</evidence>
<dbReference type="GeneID" id="29672947"/>
<evidence type="ECO:0000256" key="3">
    <source>
        <dbReference type="ARBA" id="ARBA00022705"/>
    </source>
</evidence>
<dbReference type="GO" id="GO:0016887">
    <property type="term" value="F:ATP hydrolysis activity"/>
    <property type="evidence" value="ECO:0007669"/>
    <property type="project" value="RHEA"/>
</dbReference>
<comment type="similarity">
    <text evidence="1 12">Belongs to the helicase family. DnaB subfamily.</text>
</comment>
<dbReference type="RefSeq" id="WP_012858762.1">
    <property type="nucleotide sequence ID" value="NC_013515.1"/>
</dbReference>
<keyword evidence="5 12" id="KW-0378">Hydrolase</keyword>
<dbReference type="GO" id="GO:0006269">
    <property type="term" value="P:DNA replication, synthesis of primer"/>
    <property type="evidence" value="ECO:0007669"/>
    <property type="project" value="UniProtKB-UniRule"/>
</dbReference>
<dbReference type="PANTHER" id="PTHR30153">
    <property type="entry name" value="REPLICATIVE DNA HELICASE DNAB"/>
    <property type="match status" value="1"/>
</dbReference>
<dbReference type="KEGG" id="smf:Smon_0739"/>
<comment type="function">
    <text evidence="12">The main replicative DNA helicase, it participates in initiation and elongation during chromosome replication. Travels ahead of the DNA replisome, separating dsDNA into templates for DNA synthesis. A processive ATP-dependent 5'-3' DNA helicase it has DNA-dependent ATPase activity.</text>
</comment>
<dbReference type="SUPFAM" id="SSF48024">
    <property type="entry name" value="N-terminal domain of DnaB helicase"/>
    <property type="match status" value="1"/>
</dbReference>
<dbReference type="PROSITE" id="PS51199">
    <property type="entry name" value="SF4_HELICASE"/>
    <property type="match status" value="1"/>
</dbReference>
<evidence type="ECO:0000256" key="2">
    <source>
        <dbReference type="ARBA" id="ARBA00022515"/>
    </source>
</evidence>
<evidence type="ECO:0000256" key="4">
    <source>
        <dbReference type="ARBA" id="ARBA00022741"/>
    </source>
</evidence>